<protein>
    <recommendedName>
        <fullName evidence="5">Transglycosylase SLT domain-containing protein</fullName>
    </recommendedName>
</protein>
<feature type="compositionally biased region" description="Low complexity" evidence="1">
    <location>
        <begin position="286"/>
        <end position="298"/>
    </location>
</feature>
<name>A0A5B1LUV0_9ACTN</name>
<dbReference type="EMBL" id="VUJW01000012">
    <property type="protein sequence ID" value="KAA1424296.1"/>
    <property type="molecule type" value="Genomic_DNA"/>
</dbReference>
<evidence type="ECO:0000256" key="1">
    <source>
        <dbReference type="SAM" id="MobiDB-lite"/>
    </source>
</evidence>
<evidence type="ECO:0000313" key="3">
    <source>
        <dbReference type="EMBL" id="KAA1424296.1"/>
    </source>
</evidence>
<organism evidence="3 4">
    <name type="scientific">Nocardioides antri</name>
    <dbReference type="NCBI Taxonomy" id="2607659"/>
    <lineage>
        <taxon>Bacteria</taxon>
        <taxon>Bacillati</taxon>
        <taxon>Actinomycetota</taxon>
        <taxon>Actinomycetes</taxon>
        <taxon>Propionibacteriales</taxon>
        <taxon>Nocardioidaceae</taxon>
        <taxon>Nocardioides</taxon>
    </lineage>
</organism>
<reference evidence="3 4" key="1">
    <citation type="submission" date="2019-09" db="EMBL/GenBank/DDBJ databases">
        <title>Nocardioides panacisoli sp. nov., isolated from the soil of a ginseng field.</title>
        <authorList>
            <person name="Cho C."/>
        </authorList>
    </citation>
    <scope>NUCLEOTIDE SEQUENCE [LARGE SCALE GENOMIC DNA]</scope>
    <source>
        <strain evidence="3 4">BN140041</strain>
    </source>
</reference>
<comment type="caution">
    <text evidence="3">The sequence shown here is derived from an EMBL/GenBank/DDBJ whole genome shotgun (WGS) entry which is preliminary data.</text>
</comment>
<dbReference type="Proteomes" id="UP000324351">
    <property type="component" value="Unassembled WGS sequence"/>
</dbReference>
<feature type="compositionally biased region" description="Low complexity" evidence="1">
    <location>
        <begin position="348"/>
        <end position="389"/>
    </location>
</feature>
<feature type="signal peptide" evidence="2">
    <location>
        <begin position="1"/>
        <end position="37"/>
    </location>
</feature>
<keyword evidence="2" id="KW-0732">Signal</keyword>
<gene>
    <name evidence="3" type="ORF">F0U47_18850</name>
</gene>
<feature type="region of interest" description="Disordered" evidence="1">
    <location>
        <begin position="276"/>
        <end position="417"/>
    </location>
</feature>
<evidence type="ECO:0000256" key="2">
    <source>
        <dbReference type="SAM" id="SignalP"/>
    </source>
</evidence>
<dbReference type="AlphaFoldDB" id="A0A5B1LUV0"/>
<dbReference type="InterPro" id="IPR043426">
    <property type="entry name" value="MltB-like"/>
</dbReference>
<evidence type="ECO:0000313" key="4">
    <source>
        <dbReference type="Proteomes" id="UP000324351"/>
    </source>
</evidence>
<feature type="compositionally biased region" description="Basic and acidic residues" evidence="1">
    <location>
        <begin position="155"/>
        <end position="184"/>
    </location>
</feature>
<proteinExistence type="predicted"/>
<dbReference type="SUPFAM" id="SSF53955">
    <property type="entry name" value="Lysozyme-like"/>
    <property type="match status" value="1"/>
</dbReference>
<dbReference type="GO" id="GO:0008933">
    <property type="term" value="F:peptidoglycan lytic transglycosylase activity"/>
    <property type="evidence" value="ECO:0007669"/>
    <property type="project" value="TreeGrafter"/>
</dbReference>
<dbReference type="InterPro" id="IPR023346">
    <property type="entry name" value="Lysozyme-like_dom_sf"/>
</dbReference>
<dbReference type="PANTHER" id="PTHR30163">
    <property type="entry name" value="MEMBRANE-BOUND LYTIC MUREIN TRANSGLYCOSYLASE B"/>
    <property type="match status" value="1"/>
</dbReference>
<dbReference type="GO" id="GO:0009253">
    <property type="term" value="P:peptidoglycan catabolic process"/>
    <property type="evidence" value="ECO:0007669"/>
    <property type="project" value="TreeGrafter"/>
</dbReference>
<keyword evidence="4" id="KW-1185">Reference proteome</keyword>
<evidence type="ECO:0008006" key="5">
    <source>
        <dbReference type="Google" id="ProtNLM"/>
    </source>
</evidence>
<dbReference type="PANTHER" id="PTHR30163:SF8">
    <property type="entry name" value="LYTIC MUREIN TRANSGLYCOSYLASE"/>
    <property type="match status" value="1"/>
</dbReference>
<reference evidence="3 4" key="2">
    <citation type="submission" date="2019-09" db="EMBL/GenBank/DDBJ databases">
        <authorList>
            <person name="Jin C."/>
        </authorList>
    </citation>
    <scope>NUCLEOTIDE SEQUENCE [LARGE SCALE GENOMIC DNA]</scope>
    <source>
        <strain evidence="3 4">BN140041</strain>
    </source>
</reference>
<feature type="region of interest" description="Disordered" evidence="1">
    <location>
        <begin position="137"/>
        <end position="189"/>
    </location>
</feature>
<sequence>MTPRHRQQPARNGGAVRRAVLTSVLSALGLASVTVTAAAITLTNAEPQPTPAAGPTAETSTAADSSAALAAPVEVEDAPLGIPEIALVAADGSRLADIPMPALAAYQRAEAVLAQADKRCQLDWTLLAAVGHVVTGHGTTGGSELNDRGVMNPRHAGDPLKSDDGKRLPDSDAGRVDGDERFDRPVGPMQLSPATWAVVGVDSDGDGRRNAHDVDDAALAVAVLLCSGDGNLAHRAGRVDGVSRVNDDPTFIATVLAVDRSYRTQLVDSLDADPVVVAPSQPPTDLPTDLPTAVPTDARASMPSDAPTLPEPEDPSSQPTDPVTWTAMPTHSVSPTPTTPTTPPPSDTPSSDTPTDDPCTTESTDLATPTETPTDATTGPTEVPTVPTESASATEEPTDDPTDLPECPTDPAADEVD</sequence>
<accession>A0A5B1LUV0</accession>
<feature type="compositionally biased region" description="Pro residues" evidence="1">
    <location>
        <begin position="337"/>
        <end position="347"/>
    </location>
</feature>
<dbReference type="RefSeq" id="WP_149752027.1">
    <property type="nucleotide sequence ID" value="NZ_VUJW01000012.1"/>
</dbReference>
<feature type="chain" id="PRO_5039371789" description="Transglycosylase SLT domain-containing protein" evidence="2">
    <location>
        <begin position="38"/>
        <end position="417"/>
    </location>
</feature>